<protein>
    <submittedName>
        <fullName evidence="2">Uncharacterized protein</fullName>
    </submittedName>
</protein>
<dbReference type="AlphaFoldDB" id="A0A0G4KQ60"/>
<gene>
    <name evidence="2" type="ORF">BN1708_002351</name>
</gene>
<dbReference type="EMBL" id="CVQH01003335">
    <property type="protein sequence ID" value="CRK11913.1"/>
    <property type="molecule type" value="Genomic_DNA"/>
</dbReference>
<keyword evidence="3" id="KW-1185">Reference proteome</keyword>
<feature type="region of interest" description="Disordered" evidence="1">
    <location>
        <begin position="110"/>
        <end position="131"/>
    </location>
</feature>
<evidence type="ECO:0000256" key="1">
    <source>
        <dbReference type="SAM" id="MobiDB-lite"/>
    </source>
</evidence>
<accession>A0A0G4KQ60</accession>
<proteinExistence type="predicted"/>
<feature type="region of interest" description="Disordered" evidence="1">
    <location>
        <begin position="155"/>
        <end position="181"/>
    </location>
</feature>
<evidence type="ECO:0000313" key="3">
    <source>
        <dbReference type="Proteomes" id="UP000044602"/>
    </source>
</evidence>
<organism evidence="2 3">
    <name type="scientific">Verticillium longisporum</name>
    <name type="common">Verticillium dahliae var. longisporum</name>
    <dbReference type="NCBI Taxonomy" id="100787"/>
    <lineage>
        <taxon>Eukaryota</taxon>
        <taxon>Fungi</taxon>
        <taxon>Dikarya</taxon>
        <taxon>Ascomycota</taxon>
        <taxon>Pezizomycotina</taxon>
        <taxon>Sordariomycetes</taxon>
        <taxon>Hypocreomycetidae</taxon>
        <taxon>Glomerellales</taxon>
        <taxon>Plectosphaerellaceae</taxon>
        <taxon>Verticillium</taxon>
    </lineage>
</organism>
<dbReference type="Proteomes" id="UP000044602">
    <property type="component" value="Unassembled WGS sequence"/>
</dbReference>
<name>A0A0G4KQ60_VERLO</name>
<feature type="compositionally biased region" description="Polar residues" evidence="1">
    <location>
        <begin position="172"/>
        <end position="181"/>
    </location>
</feature>
<reference evidence="3" key="1">
    <citation type="submission" date="2015-05" db="EMBL/GenBank/DDBJ databases">
        <authorList>
            <person name="Fogelqvist Johan"/>
        </authorList>
    </citation>
    <scope>NUCLEOTIDE SEQUENCE [LARGE SCALE GENOMIC DNA]</scope>
</reference>
<sequence length="181" mass="20453">MSSWNTLASSDRRLGKTASKTPFITYIKGQWMSCNYDVAQSGAKQVIRQLIKSKSRHHQVWYGTRSVEIREAGTALRCPYLTSSMFVRLTSTHGARFGPRSLPRFVRAKDAHHPRHREGRPYVSSSPPSTSCKSCRFDAISRDAWNSEGQQGYSVFDMDTRSGGEQDWGQHIINSTPNHDS</sequence>
<evidence type="ECO:0000313" key="2">
    <source>
        <dbReference type="EMBL" id="CRK11913.1"/>
    </source>
</evidence>